<dbReference type="InterPro" id="IPR036390">
    <property type="entry name" value="WH_DNA-bd_sf"/>
</dbReference>
<keyword evidence="4" id="KW-0804">Transcription</keyword>
<comment type="similarity">
    <text evidence="1">Belongs to the LysR transcriptional regulatory family.</text>
</comment>
<dbReference type="RefSeq" id="WP_109033811.1">
    <property type="nucleotide sequence ID" value="NZ_CP029210.1"/>
</dbReference>
<evidence type="ECO:0000256" key="3">
    <source>
        <dbReference type="ARBA" id="ARBA00023125"/>
    </source>
</evidence>
<evidence type="ECO:0000256" key="1">
    <source>
        <dbReference type="ARBA" id="ARBA00009437"/>
    </source>
</evidence>
<dbReference type="PROSITE" id="PS50931">
    <property type="entry name" value="HTH_LYSR"/>
    <property type="match status" value="1"/>
</dbReference>
<dbReference type="InterPro" id="IPR000847">
    <property type="entry name" value="LysR_HTH_N"/>
</dbReference>
<dbReference type="PRINTS" id="PR00039">
    <property type="entry name" value="HTHLYSR"/>
</dbReference>
<accession>A0A2U8FMB9</accession>
<dbReference type="Proteomes" id="UP000244892">
    <property type="component" value="Chromosome"/>
</dbReference>
<dbReference type="InterPro" id="IPR050950">
    <property type="entry name" value="HTH-type_LysR_regulators"/>
</dbReference>
<organism evidence="6 7">
    <name type="scientific">Aquabacterium olei</name>
    <dbReference type="NCBI Taxonomy" id="1296669"/>
    <lineage>
        <taxon>Bacteria</taxon>
        <taxon>Pseudomonadati</taxon>
        <taxon>Pseudomonadota</taxon>
        <taxon>Betaproteobacteria</taxon>
        <taxon>Burkholderiales</taxon>
        <taxon>Aquabacterium</taxon>
    </lineage>
</organism>
<dbReference type="GO" id="GO:0003677">
    <property type="term" value="F:DNA binding"/>
    <property type="evidence" value="ECO:0007669"/>
    <property type="project" value="UniProtKB-KW"/>
</dbReference>
<dbReference type="PANTHER" id="PTHR30419">
    <property type="entry name" value="HTH-TYPE TRANSCRIPTIONAL REGULATOR YBHD"/>
    <property type="match status" value="1"/>
</dbReference>
<evidence type="ECO:0000256" key="2">
    <source>
        <dbReference type="ARBA" id="ARBA00023015"/>
    </source>
</evidence>
<evidence type="ECO:0000256" key="4">
    <source>
        <dbReference type="ARBA" id="ARBA00023163"/>
    </source>
</evidence>
<dbReference type="GO" id="GO:0003700">
    <property type="term" value="F:DNA-binding transcription factor activity"/>
    <property type="evidence" value="ECO:0007669"/>
    <property type="project" value="InterPro"/>
</dbReference>
<dbReference type="EMBL" id="CP029210">
    <property type="protein sequence ID" value="AWI52093.1"/>
    <property type="molecule type" value="Genomic_DNA"/>
</dbReference>
<feature type="domain" description="HTH lysR-type" evidence="5">
    <location>
        <begin position="1"/>
        <end position="58"/>
    </location>
</feature>
<dbReference type="InterPro" id="IPR036388">
    <property type="entry name" value="WH-like_DNA-bd_sf"/>
</dbReference>
<dbReference type="FunFam" id="1.10.10.10:FF:000001">
    <property type="entry name" value="LysR family transcriptional regulator"/>
    <property type="match status" value="1"/>
</dbReference>
<dbReference type="AlphaFoldDB" id="A0A2U8FMB9"/>
<keyword evidence="3" id="KW-0238">DNA-binding</keyword>
<keyword evidence="2" id="KW-0805">Transcription regulation</keyword>
<dbReference type="InterPro" id="IPR005119">
    <property type="entry name" value="LysR_subst-bd"/>
</dbReference>
<evidence type="ECO:0000313" key="7">
    <source>
        <dbReference type="Proteomes" id="UP000244892"/>
    </source>
</evidence>
<dbReference type="KEGG" id="aon:DEH84_00505"/>
<evidence type="ECO:0000259" key="5">
    <source>
        <dbReference type="PROSITE" id="PS50931"/>
    </source>
</evidence>
<gene>
    <name evidence="6" type="ORF">DEH84_00505</name>
</gene>
<name>A0A2U8FMB9_9BURK</name>
<evidence type="ECO:0000313" key="6">
    <source>
        <dbReference type="EMBL" id="AWI52093.1"/>
    </source>
</evidence>
<dbReference type="PANTHER" id="PTHR30419:SF8">
    <property type="entry name" value="NITROGEN ASSIMILATION TRANSCRIPTIONAL ACTIVATOR-RELATED"/>
    <property type="match status" value="1"/>
</dbReference>
<protein>
    <submittedName>
        <fullName evidence="6">LysR family transcriptional regulator</fullName>
    </submittedName>
</protein>
<dbReference type="Gene3D" id="3.40.190.290">
    <property type="match status" value="1"/>
</dbReference>
<keyword evidence="7" id="KW-1185">Reference proteome</keyword>
<proteinExistence type="inferred from homology"/>
<dbReference type="Pfam" id="PF00126">
    <property type="entry name" value="HTH_1"/>
    <property type="match status" value="1"/>
</dbReference>
<sequence>MDLRALRYFVETVRRNSFTQAAEALHVTQSTVSKMVRQLEDEVGQPLLRRVPGGVRLTDVGEVVFTRGQEALAVVHGLHRELDDLAALSRGTLVVGIPPMVNVFFSPLIQRFRAAHPGIALQMREAGGDVIGQMIAAGELEVGVGTLPLAPELAYLQTALLGRYPVCLVGTADMAWTRLKRPGLASLDGQPVVMPGEGFTLHRHLHDAWRLAGVRPQVVAESGQWDFLLSMAQAGMGTAILPQPVLERLQLAPELVVRRLPAREMVWAVAHLWARGRYMSHAARAWLACCRQG</sequence>
<dbReference type="SUPFAM" id="SSF46785">
    <property type="entry name" value="Winged helix' DNA-binding domain"/>
    <property type="match status" value="1"/>
</dbReference>
<dbReference type="OrthoDB" id="5671700at2"/>
<dbReference type="GO" id="GO:0005829">
    <property type="term" value="C:cytosol"/>
    <property type="evidence" value="ECO:0007669"/>
    <property type="project" value="TreeGrafter"/>
</dbReference>
<dbReference type="Pfam" id="PF03466">
    <property type="entry name" value="LysR_substrate"/>
    <property type="match status" value="1"/>
</dbReference>
<reference evidence="6 7" key="1">
    <citation type="submission" date="2018-05" db="EMBL/GenBank/DDBJ databases">
        <title>complete genome sequence of Aquabacterium olei NBRC 110486.</title>
        <authorList>
            <person name="Tang B."/>
            <person name="Chang J."/>
            <person name="Zhang L."/>
            <person name="Yang H."/>
        </authorList>
    </citation>
    <scope>NUCLEOTIDE SEQUENCE [LARGE SCALE GENOMIC DNA]</scope>
    <source>
        <strain evidence="6 7">NBRC 110486</strain>
    </source>
</reference>
<dbReference type="Gene3D" id="1.10.10.10">
    <property type="entry name" value="Winged helix-like DNA-binding domain superfamily/Winged helix DNA-binding domain"/>
    <property type="match status" value="1"/>
</dbReference>
<dbReference type="SUPFAM" id="SSF53850">
    <property type="entry name" value="Periplasmic binding protein-like II"/>
    <property type="match status" value="1"/>
</dbReference>